<gene>
    <name evidence="2" type="ORF">D1639_01925</name>
</gene>
<accession>A0A7C9NUA9</accession>
<dbReference type="EMBL" id="QWKH01000007">
    <property type="protein sequence ID" value="NBI33812.1"/>
    <property type="molecule type" value="Genomic_DNA"/>
</dbReference>
<name>A0A7C9NUA9_9BACT</name>
<dbReference type="PANTHER" id="PTHR34227:SF11">
    <property type="entry name" value="CHAPERONE PROTEIN TORD"/>
    <property type="match status" value="1"/>
</dbReference>
<dbReference type="InterPro" id="IPR036411">
    <property type="entry name" value="TorD-like_sf"/>
</dbReference>
<dbReference type="InterPro" id="IPR050289">
    <property type="entry name" value="TorD/DmsD_chaperones"/>
</dbReference>
<dbReference type="SUPFAM" id="SSF89155">
    <property type="entry name" value="TorD-like"/>
    <property type="match status" value="1"/>
</dbReference>
<proteinExistence type="predicted"/>
<keyword evidence="1" id="KW-0143">Chaperone</keyword>
<dbReference type="Gene3D" id="1.10.3480.10">
    <property type="entry name" value="TorD-like"/>
    <property type="match status" value="1"/>
</dbReference>
<organism evidence="2">
    <name type="scientific">Muribaculaceae bacterium Z82</name>
    <dbReference type="NCBI Taxonomy" id="2304548"/>
    <lineage>
        <taxon>Bacteria</taxon>
        <taxon>Pseudomonadati</taxon>
        <taxon>Bacteroidota</taxon>
        <taxon>Bacteroidia</taxon>
        <taxon>Bacteroidales</taxon>
        <taxon>Muribaculaceae</taxon>
    </lineage>
</organism>
<evidence type="ECO:0008006" key="3">
    <source>
        <dbReference type="Google" id="ProtNLM"/>
    </source>
</evidence>
<dbReference type="AlphaFoldDB" id="A0A7C9NUA9"/>
<evidence type="ECO:0000313" key="2">
    <source>
        <dbReference type="EMBL" id="NBI33812.1"/>
    </source>
</evidence>
<dbReference type="PANTHER" id="PTHR34227">
    <property type="entry name" value="CHAPERONE PROTEIN YCDY"/>
    <property type="match status" value="1"/>
</dbReference>
<dbReference type="InterPro" id="IPR020945">
    <property type="entry name" value="DMSO/NO3_reduct_chaperone"/>
</dbReference>
<protein>
    <recommendedName>
        <fullName evidence="3">Molecular chaperone TorD</fullName>
    </recommendedName>
</protein>
<dbReference type="Pfam" id="PF02613">
    <property type="entry name" value="Nitrate_red_del"/>
    <property type="match status" value="1"/>
</dbReference>
<comment type="caution">
    <text evidence="2">The sequence shown here is derived from an EMBL/GenBank/DDBJ whole genome shotgun (WGS) entry which is preliminary data.</text>
</comment>
<evidence type="ECO:0000256" key="1">
    <source>
        <dbReference type="ARBA" id="ARBA00023186"/>
    </source>
</evidence>
<reference evidence="2" key="1">
    <citation type="submission" date="2018-08" db="EMBL/GenBank/DDBJ databases">
        <title>Murine metabolic-syndrome-specific gut microbial biobank.</title>
        <authorList>
            <person name="Liu C."/>
        </authorList>
    </citation>
    <scope>NUCLEOTIDE SEQUENCE [LARGE SCALE GENOMIC DNA]</scope>
    <source>
        <strain evidence="2">Z82</strain>
    </source>
</reference>
<sequence>MGFALHRPPPGRCRAFFEPRKDSTMADENDLIVLNESRGLIYRMLSGLYFSELTVPQIEAIESFQADAFDVENEEMAQGLAMMQHYLRTFLGDTRQELACDFAHTILAIGAQNKRMALPYESVFTTKEGLLMQDSRDDVYLTFLHEGVSLAQGTDLPEDHLSFMFEFIAILCDRFSDLLREGKRSEALRVLQTQSSFIANHIENWMDNYADALESSARTEFYRGLGRFTHGWEVLDAGFRTDLEAALSQEAK</sequence>